<dbReference type="EMBL" id="MJIC01000014">
    <property type="protein sequence ID" value="OFI34153.1"/>
    <property type="molecule type" value="Genomic_DNA"/>
</dbReference>
<feature type="region of interest" description="Disordered" evidence="1">
    <location>
        <begin position="1"/>
        <end position="31"/>
    </location>
</feature>
<gene>
    <name evidence="2" type="ORF">BFC17_21660</name>
</gene>
<dbReference type="Proteomes" id="UP000176037">
    <property type="component" value="Unassembled WGS sequence"/>
</dbReference>
<dbReference type="AlphaFoldDB" id="A0A1E8FF87"/>
<accession>A0A1E8FF87</accession>
<protein>
    <submittedName>
        <fullName evidence="2">Uncharacterized protein</fullName>
    </submittedName>
</protein>
<sequence length="60" mass="6758">MNLGLLRMSKTEQELSLGKQDRSGRPQDNSRMEIAVAGCTANDGFTERDLFRMNSSHRTV</sequence>
<reference evidence="2 3" key="1">
    <citation type="submission" date="2016-09" db="EMBL/GenBank/DDBJ databases">
        <title>Alteromonas lipolytica, a new species isolated from sea water.</title>
        <authorList>
            <person name="Wu Y.-H."/>
            <person name="Cheng H."/>
            <person name="Xu X.-W."/>
        </authorList>
    </citation>
    <scope>NUCLEOTIDE SEQUENCE [LARGE SCALE GENOMIC DNA]</scope>
    <source>
        <strain evidence="2 3">JW12</strain>
    </source>
</reference>
<feature type="compositionally biased region" description="Basic and acidic residues" evidence="1">
    <location>
        <begin position="9"/>
        <end position="31"/>
    </location>
</feature>
<proteinExistence type="predicted"/>
<name>A0A1E8FF87_9ALTE</name>
<comment type="caution">
    <text evidence="2">The sequence shown here is derived from an EMBL/GenBank/DDBJ whole genome shotgun (WGS) entry which is preliminary data.</text>
</comment>
<evidence type="ECO:0000313" key="3">
    <source>
        <dbReference type="Proteomes" id="UP000176037"/>
    </source>
</evidence>
<keyword evidence="3" id="KW-1185">Reference proteome</keyword>
<evidence type="ECO:0000313" key="2">
    <source>
        <dbReference type="EMBL" id="OFI34153.1"/>
    </source>
</evidence>
<evidence type="ECO:0000256" key="1">
    <source>
        <dbReference type="SAM" id="MobiDB-lite"/>
    </source>
</evidence>
<organism evidence="2 3">
    <name type="scientific">Alteromonas lipolytica</name>
    <dbReference type="NCBI Taxonomy" id="1856405"/>
    <lineage>
        <taxon>Bacteria</taxon>
        <taxon>Pseudomonadati</taxon>
        <taxon>Pseudomonadota</taxon>
        <taxon>Gammaproteobacteria</taxon>
        <taxon>Alteromonadales</taxon>
        <taxon>Alteromonadaceae</taxon>
        <taxon>Alteromonas/Salinimonas group</taxon>
        <taxon>Alteromonas</taxon>
    </lineage>
</organism>